<feature type="transmembrane region" description="Helical" evidence="7">
    <location>
        <begin position="74"/>
        <end position="93"/>
    </location>
</feature>
<reference evidence="9 10" key="1">
    <citation type="submission" date="2021-03" db="EMBL/GenBank/DDBJ databases">
        <title>The complete genome sequence of Acetobacter suratthaniensis TBRC 1719.</title>
        <authorList>
            <person name="Charoenyingcharoen P."/>
            <person name="Yukphan P."/>
        </authorList>
    </citation>
    <scope>NUCLEOTIDE SEQUENCE [LARGE SCALE GENOMIC DNA]</scope>
    <source>
        <strain evidence="9 10">TBRC 1719</strain>
    </source>
</reference>
<evidence type="ECO:0000256" key="6">
    <source>
        <dbReference type="ARBA" id="ARBA00043993"/>
    </source>
</evidence>
<feature type="domain" description="Integral membrane bound transporter" evidence="8">
    <location>
        <begin position="358"/>
        <end position="486"/>
    </location>
</feature>
<evidence type="ECO:0000256" key="4">
    <source>
        <dbReference type="ARBA" id="ARBA00022989"/>
    </source>
</evidence>
<evidence type="ECO:0000313" key="9">
    <source>
        <dbReference type="EMBL" id="MBO1328998.1"/>
    </source>
</evidence>
<dbReference type="PANTHER" id="PTHR30509">
    <property type="entry name" value="P-HYDROXYBENZOIC ACID EFFLUX PUMP SUBUNIT-RELATED"/>
    <property type="match status" value="1"/>
</dbReference>
<feature type="transmembrane region" description="Helical" evidence="7">
    <location>
        <begin position="392"/>
        <end position="414"/>
    </location>
</feature>
<evidence type="ECO:0000256" key="2">
    <source>
        <dbReference type="ARBA" id="ARBA00022475"/>
    </source>
</evidence>
<accession>A0ABS3LNS1</accession>
<evidence type="ECO:0000256" key="3">
    <source>
        <dbReference type="ARBA" id="ARBA00022692"/>
    </source>
</evidence>
<evidence type="ECO:0000259" key="8">
    <source>
        <dbReference type="Pfam" id="PF13515"/>
    </source>
</evidence>
<dbReference type="Pfam" id="PF13515">
    <property type="entry name" value="FUSC_2"/>
    <property type="match status" value="1"/>
</dbReference>
<comment type="caution">
    <text evidence="9">The sequence shown here is derived from an EMBL/GenBank/DDBJ whole genome shotgun (WGS) entry which is preliminary data.</text>
</comment>
<keyword evidence="3 7" id="KW-0812">Transmembrane</keyword>
<dbReference type="PANTHER" id="PTHR30509:SF9">
    <property type="entry name" value="MULTIDRUG RESISTANCE PROTEIN MDTO"/>
    <property type="match status" value="1"/>
</dbReference>
<feature type="transmembrane region" description="Helical" evidence="7">
    <location>
        <begin position="444"/>
        <end position="464"/>
    </location>
</feature>
<keyword evidence="10" id="KW-1185">Reference proteome</keyword>
<evidence type="ECO:0000256" key="5">
    <source>
        <dbReference type="ARBA" id="ARBA00023136"/>
    </source>
</evidence>
<dbReference type="Proteomes" id="UP000664399">
    <property type="component" value="Unassembled WGS sequence"/>
</dbReference>
<sequence>MAPPVTERPNPPGYAARLWALIRDPGDGRLSYTVRVAAGCTATVLIGEIWQVPDLGVPALVTLALWQKDRVTNAVAGVALNLLVVVLLAAIYGGVCLTLGQPIVFVAYITVLSFCFFFLGSASKLKPVAYMLGLIIIYGLVAVEEVPVGEIITRALLYTDLFLLVPGAVMVVLGMLICPSPRQIAAQGIAVRLRTSATLLRGASPAEKTHATLLMRAGGEDMLKALRMAKLEYLWKPADLACLHQAANASVTLLALAHAAQTEAGDVPPSLLATLDEMAEIFSGKSYPVDITVPDIPASQPALRAIAAQLTVFTKPEAPTPPAQTEKKEKSGFFTPDAFSNPEHVRFALKGTTAVMISYVFFRSINWPGIHTCIITCFIVALPTMGEMIAKLTLRIIGACIGGAIGILSIIFVLPHMQGITAFLVLIFVVSLLAAWVKTGDERIAYAGFQIGLAFYLSDLTGFGPTTDMTTARDRIVGILVGNFITYAVFTTFWPTTAYADIAPRLRQVTTLLGKLRQAIGPQARANIMADLQSALSLGERQVEYALAEPLHMRQTMKNLDTFQKAFPCAEQIGTDILEGTGSDPTPRITALEKLTP</sequence>
<feature type="transmembrane region" description="Helical" evidence="7">
    <location>
        <begin position="368"/>
        <end position="385"/>
    </location>
</feature>
<feature type="transmembrane region" description="Helical" evidence="7">
    <location>
        <begin position="420"/>
        <end position="437"/>
    </location>
</feature>
<dbReference type="RefSeq" id="WP_207854870.1">
    <property type="nucleotide sequence ID" value="NZ_JAFVMG010000012.1"/>
</dbReference>
<comment type="similarity">
    <text evidence="6">Belongs to the YccS/YhfK family.</text>
</comment>
<comment type="subcellular location">
    <subcellularLocation>
        <location evidence="1">Cell membrane</location>
        <topology evidence="1">Multi-pass membrane protein</topology>
    </subcellularLocation>
</comment>
<dbReference type="InterPro" id="IPR049453">
    <property type="entry name" value="Memb_transporter_dom"/>
</dbReference>
<name>A0ABS3LNS1_9PROT</name>
<gene>
    <name evidence="9" type="ORF">J2D75_11005</name>
</gene>
<feature type="transmembrane region" description="Helical" evidence="7">
    <location>
        <begin position="155"/>
        <end position="178"/>
    </location>
</feature>
<evidence type="ECO:0000256" key="1">
    <source>
        <dbReference type="ARBA" id="ARBA00004651"/>
    </source>
</evidence>
<keyword evidence="2" id="KW-1003">Cell membrane</keyword>
<organism evidence="9 10">
    <name type="scientific">Acetobacter suratthaniensis</name>
    <dbReference type="NCBI Taxonomy" id="1502841"/>
    <lineage>
        <taxon>Bacteria</taxon>
        <taxon>Pseudomonadati</taxon>
        <taxon>Pseudomonadota</taxon>
        <taxon>Alphaproteobacteria</taxon>
        <taxon>Acetobacterales</taxon>
        <taxon>Acetobacteraceae</taxon>
        <taxon>Acetobacter</taxon>
    </lineage>
</organism>
<feature type="transmembrane region" description="Helical" evidence="7">
    <location>
        <begin position="476"/>
        <end position="497"/>
    </location>
</feature>
<feature type="transmembrane region" description="Helical" evidence="7">
    <location>
        <begin position="127"/>
        <end position="143"/>
    </location>
</feature>
<keyword evidence="4 7" id="KW-1133">Transmembrane helix</keyword>
<protein>
    <submittedName>
        <fullName evidence="9">FUSC family protein</fullName>
    </submittedName>
</protein>
<feature type="transmembrane region" description="Helical" evidence="7">
    <location>
        <begin position="99"/>
        <end position="120"/>
    </location>
</feature>
<evidence type="ECO:0000256" key="7">
    <source>
        <dbReference type="SAM" id="Phobius"/>
    </source>
</evidence>
<proteinExistence type="inferred from homology"/>
<evidence type="ECO:0000313" key="10">
    <source>
        <dbReference type="Proteomes" id="UP000664399"/>
    </source>
</evidence>
<dbReference type="EMBL" id="JAFVMG010000012">
    <property type="protein sequence ID" value="MBO1328998.1"/>
    <property type="molecule type" value="Genomic_DNA"/>
</dbReference>
<keyword evidence="5 7" id="KW-0472">Membrane</keyword>